<dbReference type="EMBL" id="BRXW01000457">
    <property type="protein sequence ID" value="GMH56716.1"/>
    <property type="molecule type" value="Genomic_DNA"/>
</dbReference>
<feature type="domain" description="Carbohydrate kinase PfkB" evidence="4">
    <location>
        <begin position="23"/>
        <end position="319"/>
    </location>
</feature>
<dbReference type="Gene3D" id="3.40.1190.20">
    <property type="match status" value="1"/>
</dbReference>
<keyword evidence="1" id="KW-0808">Transferase</keyword>
<keyword evidence="2" id="KW-0418">Kinase</keyword>
<evidence type="ECO:0000259" key="4">
    <source>
        <dbReference type="Pfam" id="PF00294"/>
    </source>
</evidence>
<evidence type="ECO:0000259" key="5">
    <source>
        <dbReference type="Pfam" id="PF01261"/>
    </source>
</evidence>
<dbReference type="Pfam" id="PF01261">
    <property type="entry name" value="AP_endonuc_2"/>
    <property type="match status" value="1"/>
</dbReference>
<proteinExistence type="predicted"/>
<feature type="domain" description="Xylose isomerase-like TIM barrel" evidence="5">
    <location>
        <begin position="387"/>
        <end position="619"/>
    </location>
</feature>
<evidence type="ECO:0000313" key="6">
    <source>
        <dbReference type="EMBL" id="GMH56716.1"/>
    </source>
</evidence>
<dbReference type="SUPFAM" id="SSF51658">
    <property type="entry name" value="Xylose isomerase-like"/>
    <property type="match status" value="1"/>
</dbReference>
<evidence type="ECO:0008006" key="8">
    <source>
        <dbReference type="Google" id="ProtNLM"/>
    </source>
</evidence>
<evidence type="ECO:0000256" key="1">
    <source>
        <dbReference type="ARBA" id="ARBA00022679"/>
    </source>
</evidence>
<dbReference type="Proteomes" id="UP001165122">
    <property type="component" value="Unassembled WGS sequence"/>
</dbReference>
<dbReference type="InterPro" id="IPR013022">
    <property type="entry name" value="Xyl_isomerase-like_TIM-brl"/>
</dbReference>
<dbReference type="GO" id="GO:0016301">
    <property type="term" value="F:kinase activity"/>
    <property type="evidence" value="ECO:0007669"/>
    <property type="project" value="UniProtKB-KW"/>
</dbReference>
<dbReference type="Gene3D" id="3.20.20.150">
    <property type="entry name" value="Divalent-metal-dependent TIM barrel enzymes"/>
    <property type="match status" value="1"/>
</dbReference>
<protein>
    <recommendedName>
        <fullName evidence="8">Ribokinase</fullName>
    </recommendedName>
</protein>
<feature type="chain" id="PRO_5040886667" description="Ribokinase" evidence="3">
    <location>
        <begin position="20"/>
        <end position="652"/>
    </location>
</feature>
<name>A0A9W6ZQV1_9STRA</name>
<keyword evidence="7" id="KW-1185">Reference proteome</keyword>
<keyword evidence="3" id="KW-0732">Signal</keyword>
<dbReference type="InterPro" id="IPR036237">
    <property type="entry name" value="Xyl_isomerase-like_sf"/>
</dbReference>
<dbReference type="OrthoDB" id="415590at2759"/>
<organism evidence="6 7">
    <name type="scientific">Triparma laevis f. longispina</name>
    <dbReference type="NCBI Taxonomy" id="1714387"/>
    <lineage>
        <taxon>Eukaryota</taxon>
        <taxon>Sar</taxon>
        <taxon>Stramenopiles</taxon>
        <taxon>Ochrophyta</taxon>
        <taxon>Bolidophyceae</taxon>
        <taxon>Parmales</taxon>
        <taxon>Triparmaceae</taxon>
        <taxon>Triparma</taxon>
    </lineage>
</organism>
<dbReference type="PANTHER" id="PTHR10584">
    <property type="entry name" value="SUGAR KINASE"/>
    <property type="match status" value="1"/>
</dbReference>
<dbReference type="SUPFAM" id="SSF53613">
    <property type="entry name" value="Ribokinase-like"/>
    <property type="match status" value="1"/>
</dbReference>
<evidence type="ECO:0000256" key="3">
    <source>
        <dbReference type="SAM" id="SignalP"/>
    </source>
</evidence>
<sequence length="652" mass="72065">MSSILRFLTLLCTLITATSSPSLFVLGSSNVDIFAPTQSESVWPTPGENLLLPGPSCIKPGGKGLNQACALATLSSSLPTTFITCLPKSSPLSSVLLSALKSSKVTPILLEPVTSEHPGLGLVFPQTSDVSAIVLPNSNLDFPPTIETDLKSLKMCKLLLLQMEIPWRVNKMALDLIDDECVSILDLGGSFSPLPPTLKLTFLTMNHSEMLRLLTSLNYTFKDNFTEAANFIRSQFPNVNYVIITRSENGLILSSSSRTTTIPSPKINYVDGTGSGDNFRAGLGSKLIELEELDHESVVEACEYASMVGAKTCEILGAGCPDPLTLRGGGVEEDCERLGFGSRLNSMKDLPSLSPFTNDLEGWINRQGTIKGLTLIDFNYPQHLNPSTNLKKIEKLLQKNKLKTGAVCLRYPKKFVGGAFTNVDASLRREAIELTKQACETAQKLNCNEVVIWSAFDGYDYILTTDYNERYQNIVDAFQEICDNYPNVKVSLEFKPTDENTRFFTIPSTGMAILLTRDVDRANFGLTLDFGHLIMSGENPGQSVAAVLREKKLFGIQLNDGYSRYAAEDGMEFGSVNIKMALEVIYWLKKGNFEGHFYFDTFPLKVDPVGEAERNIKTVKKLWTMCEELDGLEDVWGDWPKCKELIDRVLYK</sequence>
<dbReference type="PANTHER" id="PTHR10584:SF166">
    <property type="entry name" value="RIBOKINASE"/>
    <property type="match status" value="1"/>
</dbReference>
<gene>
    <name evidence="6" type="ORF">TrLO_g4281</name>
</gene>
<feature type="signal peptide" evidence="3">
    <location>
        <begin position="1"/>
        <end position="19"/>
    </location>
</feature>
<evidence type="ECO:0000313" key="7">
    <source>
        <dbReference type="Proteomes" id="UP001165122"/>
    </source>
</evidence>
<dbReference type="InterPro" id="IPR011611">
    <property type="entry name" value="PfkB_dom"/>
</dbReference>
<dbReference type="InterPro" id="IPR029056">
    <property type="entry name" value="Ribokinase-like"/>
</dbReference>
<dbReference type="Pfam" id="PF00294">
    <property type="entry name" value="PfkB"/>
    <property type="match status" value="1"/>
</dbReference>
<dbReference type="AlphaFoldDB" id="A0A9W6ZQV1"/>
<reference evidence="7" key="1">
    <citation type="journal article" date="2023" name="Commun. Biol.">
        <title>Genome analysis of Parmales, the sister group of diatoms, reveals the evolutionary specialization of diatoms from phago-mixotrophs to photoautotrophs.</title>
        <authorList>
            <person name="Ban H."/>
            <person name="Sato S."/>
            <person name="Yoshikawa S."/>
            <person name="Yamada K."/>
            <person name="Nakamura Y."/>
            <person name="Ichinomiya M."/>
            <person name="Sato N."/>
            <person name="Blanc-Mathieu R."/>
            <person name="Endo H."/>
            <person name="Kuwata A."/>
            <person name="Ogata H."/>
        </authorList>
    </citation>
    <scope>NUCLEOTIDE SEQUENCE [LARGE SCALE GENOMIC DNA]</scope>
    <source>
        <strain evidence="7">NIES 3700</strain>
    </source>
</reference>
<accession>A0A9W6ZQV1</accession>
<evidence type="ECO:0000256" key="2">
    <source>
        <dbReference type="ARBA" id="ARBA00022777"/>
    </source>
</evidence>
<comment type="caution">
    <text evidence="6">The sequence shown here is derived from an EMBL/GenBank/DDBJ whole genome shotgun (WGS) entry which is preliminary data.</text>
</comment>